<reference evidence="1 2" key="1">
    <citation type="submission" date="2016-10" db="EMBL/GenBank/DDBJ databases">
        <authorList>
            <person name="de Groot N.N."/>
        </authorList>
    </citation>
    <scope>NUCLEOTIDE SEQUENCE [LARGE SCALE GENOMIC DNA]</scope>
    <source>
        <strain evidence="1 2">DSM 27630</strain>
    </source>
</reference>
<dbReference type="RefSeq" id="WP_092092143.1">
    <property type="nucleotide sequence ID" value="NZ_FOQE01000012.1"/>
</dbReference>
<dbReference type="EMBL" id="FOQE01000012">
    <property type="protein sequence ID" value="SFH68862.1"/>
    <property type="molecule type" value="Genomic_DNA"/>
</dbReference>
<dbReference type="OrthoDB" id="9974666at2"/>
<evidence type="ECO:0000313" key="2">
    <source>
        <dbReference type="Proteomes" id="UP000198668"/>
    </source>
</evidence>
<organism evidence="1 2">
    <name type="scientific">Pisciglobus halotolerans</name>
    <dbReference type="NCBI Taxonomy" id="745365"/>
    <lineage>
        <taxon>Bacteria</taxon>
        <taxon>Bacillati</taxon>
        <taxon>Bacillota</taxon>
        <taxon>Bacilli</taxon>
        <taxon>Lactobacillales</taxon>
        <taxon>Carnobacteriaceae</taxon>
    </lineage>
</organism>
<proteinExistence type="predicted"/>
<evidence type="ECO:0000313" key="1">
    <source>
        <dbReference type="EMBL" id="SFH68862.1"/>
    </source>
</evidence>
<sequence>MKTEKNYLDLVREYFPNISDEKADWILWEKTPFPMITDEKEIRRYLAEYKKDLEYTKGTLNSNRI</sequence>
<dbReference type="Proteomes" id="UP000198668">
    <property type="component" value="Unassembled WGS sequence"/>
</dbReference>
<accession>A0A1I3C2X2</accession>
<dbReference type="AlphaFoldDB" id="A0A1I3C2X2"/>
<keyword evidence="2" id="KW-1185">Reference proteome</keyword>
<protein>
    <submittedName>
        <fullName evidence="1">Uncharacterized protein</fullName>
    </submittedName>
</protein>
<gene>
    <name evidence="1" type="ORF">SAMN04489868_11260</name>
</gene>
<name>A0A1I3C2X2_9LACT</name>